<sequence length="90" mass="10020">LTLKVQLQTLDDHRTIGVSTLVDCGATSEFIGEEFVRVNNLPTRKLERPIPVYNVDGTFNEGGSIREEVELIVRLGHHVERITFAVCSLG</sequence>
<name>A0A165B1P1_EXIGL</name>
<dbReference type="AlphaFoldDB" id="A0A165B1P1"/>
<dbReference type="Proteomes" id="UP000077266">
    <property type="component" value="Unassembled WGS sequence"/>
</dbReference>
<evidence type="ECO:0000313" key="2">
    <source>
        <dbReference type="Proteomes" id="UP000077266"/>
    </source>
</evidence>
<dbReference type="STRING" id="1314781.A0A165B1P1"/>
<feature type="non-terminal residue" evidence="1">
    <location>
        <position position="1"/>
    </location>
</feature>
<feature type="non-terminal residue" evidence="1">
    <location>
        <position position="90"/>
    </location>
</feature>
<dbReference type="CDD" id="cd00303">
    <property type="entry name" value="retropepsin_like"/>
    <property type="match status" value="1"/>
</dbReference>
<evidence type="ECO:0000313" key="1">
    <source>
        <dbReference type="EMBL" id="KZV79665.1"/>
    </source>
</evidence>
<dbReference type="Gene3D" id="2.40.70.10">
    <property type="entry name" value="Acid Proteases"/>
    <property type="match status" value="1"/>
</dbReference>
<dbReference type="EMBL" id="KV426581">
    <property type="protein sequence ID" value="KZV79665.1"/>
    <property type="molecule type" value="Genomic_DNA"/>
</dbReference>
<dbReference type="InterPro" id="IPR021109">
    <property type="entry name" value="Peptidase_aspartic_dom_sf"/>
</dbReference>
<protein>
    <recommendedName>
        <fullName evidence="3">Peptidase A2 domain-containing protein</fullName>
    </recommendedName>
</protein>
<gene>
    <name evidence="1" type="ORF">EXIGLDRAFT_574394</name>
</gene>
<dbReference type="InParanoid" id="A0A165B1P1"/>
<reference evidence="1 2" key="1">
    <citation type="journal article" date="2016" name="Mol. Biol. Evol.">
        <title>Comparative Genomics of Early-Diverging Mushroom-Forming Fungi Provides Insights into the Origins of Lignocellulose Decay Capabilities.</title>
        <authorList>
            <person name="Nagy L.G."/>
            <person name="Riley R."/>
            <person name="Tritt A."/>
            <person name="Adam C."/>
            <person name="Daum C."/>
            <person name="Floudas D."/>
            <person name="Sun H."/>
            <person name="Yadav J.S."/>
            <person name="Pangilinan J."/>
            <person name="Larsson K.H."/>
            <person name="Matsuura K."/>
            <person name="Barry K."/>
            <person name="Labutti K."/>
            <person name="Kuo R."/>
            <person name="Ohm R.A."/>
            <person name="Bhattacharya S.S."/>
            <person name="Shirouzu T."/>
            <person name="Yoshinaga Y."/>
            <person name="Martin F.M."/>
            <person name="Grigoriev I.V."/>
            <person name="Hibbett D.S."/>
        </authorList>
    </citation>
    <scope>NUCLEOTIDE SEQUENCE [LARGE SCALE GENOMIC DNA]</scope>
    <source>
        <strain evidence="1 2">HHB12029</strain>
    </source>
</reference>
<evidence type="ECO:0008006" key="3">
    <source>
        <dbReference type="Google" id="ProtNLM"/>
    </source>
</evidence>
<dbReference type="OrthoDB" id="3267566at2759"/>
<accession>A0A165B1P1</accession>
<proteinExistence type="predicted"/>
<organism evidence="1 2">
    <name type="scientific">Exidia glandulosa HHB12029</name>
    <dbReference type="NCBI Taxonomy" id="1314781"/>
    <lineage>
        <taxon>Eukaryota</taxon>
        <taxon>Fungi</taxon>
        <taxon>Dikarya</taxon>
        <taxon>Basidiomycota</taxon>
        <taxon>Agaricomycotina</taxon>
        <taxon>Agaricomycetes</taxon>
        <taxon>Auriculariales</taxon>
        <taxon>Exidiaceae</taxon>
        <taxon>Exidia</taxon>
    </lineage>
</organism>
<keyword evidence="2" id="KW-1185">Reference proteome</keyword>